<accession>A0A368GH97</accession>
<feature type="transmembrane region" description="Helical" evidence="5">
    <location>
        <begin position="22"/>
        <end position="41"/>
    </location>
</feature>
<comment type="caution">
    <text evidence="6">The sequence shown here is derived from an EMBL/GenBank/DDBJ whole genome shotgun (WGS) entry which is preliminary data.</text>
</comment>
<evidence type="ECO:0000313" key="7">
    <source>
        <dbReference type="Proteomes" id="UP000252519"/>
    </source>
</evidence>
<evidence type="ECO:0000256" key="2">
    <source>
        <dbReference type="ARBA" id="ARBA00022692"/>
    </source>
</evidence>
<dbReference type="AlphaFoldDB" id="A0A368GH97"/>
<sequence length="121" mass="13196">MVPETTGAGCKPTEYTWCDTAYATWPIVFLPVICIVMGVGVPTSMISLDTIYSKVLGNIDQSMMQGAIVVAEDLILILGPLYASSMFSYSGQATLWFVNGVVTIGGIMLWLGFFPKLKRFK</sequence>
<dbReference type="PANTHER" id="PTHR23510:SF73">
    <property type="entry name" value="MFS DOMAIN-CONTAINING PROTEIN"/>
    <property type="match status" value="1"/>
</dbReference>
<reference evidence="6 7" key="1">
    <citation type="submission" date="2014-10" db="EMBL/GenBank/DDBJ databases">
        <title>Draft genome of the hookworm Ancylostoma caninum.</title>
        <authorList>
            <person name="Mitreva M."/>
        </authorList>
    </citation>
    <scope>NUCLEOTIDE SEQUENCE [LARGE SCALE GENOMIC DNA]</scope>
    <source>
        <strain evidence="6 7">Baltimore</strain>
    </source>
</reference>
<evidence type="ECO:0000256" key="3">
    <source>
        <dbReference type="ARBA" id="ARBA00022989"/>
    </source>
</evidence>
<evidence type="ECO:0000256" key="1">
    <source>
        <dbReference type="ARBA" id="ARBA00004141"/>
    </source>
</evidence>
<evidence type="ECO:0000313" key="6">
    <source>
        <dbReference type="EMBL" id="RCN42420.1"/>
    </source>
</evidence>
<dbReference type="InterPro" id="IPR036259">
    <property type="entry name" value="MFS_trans_sf"/>
</dbReference>
<keyword evidence="4 5" id="KW-0472">Membrane</keyword>
<evidence type="ECO:0008006" key="8">
    <source>
        <dbReference type="Google" id="ProtNLM"/>
    </source>
</evidence>
<comment type="subcellular location">
    <subcellularLocation>
        <location evidence="1">Membrane</location>
        <topology evidence="1">Multi-pass membrane protein</topology>
    </subcellularLocation>
</comment>
<evidence type="ECO:0000256" key="4">
    <source>
        <dbReference type="ARBA" id="ARBA00023136"/>
    </source>
</evidence>
<dbReference type="InterPro" id="IPR051068">
    <property type="entry name" value="MFS_Domain-Containing_Protein"/>
</dbReference>
<dbReference type="GO" id="GO:0005765">
    <property type="term" value="C:lysosomal membrane"/>
    <property type="evidence" value="ECO:0007669"/>
    <property type="project" value="TreeGrafter"/>
</dbReference>
<dbReference type="EMBL" id="JOJR01000195">
    <property type="protein sequence ID" value="RCN42420.1"/>
    <property type="molecule type" value="Genomic_DNA"/>
</dbReference>
<keyword evidence="7" id="KW-1185">Reference proteome</keyword>
<organism evidence="6 7">
    <name type="scientific">Ancylostoma caninum</name>
    <name type="common">Dog hookworm</name>
    <dbReference type="NCBI Taxonomy" id="29170"/>
    <lineage>
        <taxon>Eukaryota</taxon>
        <taxon>Metazoa</taxon>
        <taxon>Ecdysozoa</taxon>
        <taxon>Nematoda</taxon>
        <taxon>Chromadorea</taxon>
        <taxon>Rhabditida</taxon>
        <taxon>Rhabditina</taxon>
        <taxon>Rhabditomorpha</taxon>
        <taxon>Strongyloidea</taxon>
        <taxon>Ancylostomatidae</taxon>
        <taxon>Ancylostomatinae</taxon>
        <taxon>Ancylostoma</taxon>
    </lineage>
</organism>
<dbReference type="OrthoDB" id="370281at2759"/>
<dbReference type="PANTHER" id="PTHR23510">
    <property type="entry name" value="INNER MEMBRANE TRANSPORT PROTEIN YAJR"/>
    <property type="match status" value="1"/>
</dbReference>
<gene>
    <name evidence="6" type="ORF">ANCCAN_11623</name>
</gene>
<dbReference type="Proteomes" id="UP000252519">
    <property type="component" value="Unassembled WGS sequence"/>
</dbReference>
<feature type="transmembrane region" description="Helical" evidence="5">
    <location>
        <begin position="95"/>
        <end position="114"/>
    </location>
</feature>
<name>A0A368GH97_ANCCA</name>
<keyword evidence="3 5" id="KW-1133">Transmembrane helix</keyword>
<dbReference type="SUPFAM" id="SSF103473">
    <property type="entry name" value="MFS general substrate transporter"/>
    <property type="match status" value="1"/>
</dbReference>
<protein>
    <recommendedName>
        <fullName evidence="8">Major facilitator superfamily (MFS) profile domain-containing protein</fullName>
    </recommendedName>
</protein>
<keyword evidence="2 5" id="KW-0812">Transmembrane</keyword>
<proteinExistence type="predicted"/>
<evidence type="ECO:0000256" key="5">
    <source>
        <dbReference type="SAM" id="Phobius"/>
    </source>
</evidence>